<evidence type="ECO:0000256" key="1">
    <source>
        <dbReference type="SAM" id="SignalP"/>
    </source>
</evidence>
<accession>A0ABX1QEE1</accession>
<proteinExistence type="predicted"/>
<evidence type="ECO:0000313" key="4">
    <source>
        <dbReference type="Proteomes" id="UP000648984"/>
    </source>
</evidence>
<organism evidence="3 4">
    <name type="scientific">Aromatoleum diolicum</name>
    <dbReference type="NCBI Taxonomy" id="75796"/>
    <lineage>
        <taxon>Bacteria</taxon>
        <taxon>Pseudomonadati</taxon>
        <taxon>Pseudomonadota</taxon>
        <taxon>Betaproteobacteria</taxon>
        <taxon>Rhodocyclales</taxon>
        <taxon>Rhodocyclaceae</taxon>
        <taxon>Aromatoleum</taxon>
    </lineage>
</organism>
<reference evidence="3 4" key="1">
    <citation type="submission" date="2019-12" db="EMBL/GenBank/DDBJ databases">
        <title>Comparative genomics gives insights into the taxonomy of the Azoarcus-Aromatoleum group and reveals separate origins of nif in the plant-associated Azoarcus and non-plant-associated Aromatoleum sub-groups.</title>
        <authorList>
            <person name="Lafos M."/>
            <person name="Maluk M."/>
            <person name="Batista M."/>
            <person name="Junghare M."/>
            <person name="Carmona M."/>
            <person name="Faoro H."/>
            <person name="Cruz L.M."/>
            <person name="Battistoni F."/>
            <person name="De Souza E."/>
            <person name="Pedrosa F."/>
            <person name="Chen W.-M."/>
            <person name="Poole P.S."/>
            <person name="Dixon R.A."/>
            <person name="James E.K."/>
        </authorList>
    </citation>
    <scope>NUCLEOTIDE SEQUENCE [LARGE SCALE GENOMIC DNA]</scope>
    <source>
        <strain evidence="3 4">22Lin</strain>
    </source>
</reference>
<evidence type="ECO:0000313" key="3">
    <source>
        <dbReference type="EMBL" id="NMG75867.1"/>
    </source>
</evidence>
<dbReference type="CDD" id="cd20753">
    <property type="entry name" value="cyt_P460_Mc-like"/>
    <property type="match status" value="1"/>
</dbReference>
<comment type="caution">
    <text evidence="3">The sequence shown here is derived from an EMBL/GenBank/DDBJ whole genome shotgun (WGS) entry which is preliminary data.</text>
</comment>
<keyword evidence="1" id="KW-0732">Signal</keyword>
<dbReference type="InterPro" id="IPR038142">
    <property type="entry name" value="Cytochrome_P460_sp"/>
</dbReference>
<dbReference type="EMBL" id="WTVQ01000022">
    <property type="protein sequence ID" value="NMG75867.1"/>
    <property type="molecule type" value="Genomic_DNA"/>
</dbReference>
<feature type="domain" description="Cytochrome P460" evidence="2">
    <location>
        <begin position="31"/>
        <end position="157"/>
    </location>
</feature>
<dbReference type="Gene3D" id="3.50.70.20">
    <property type="entry name" value="Cytochrome P460"/>
    <property type="match status" value="1"/>
</dbReference>
<dbReference type="InterPro" id="IPR032033">
    <property type="entry name" value="Cytochrome_P460"/>
</dbReference>
<evidence type="ECO:0000259" key="2">
    <source>
        <dbReference type="Pfam" id="PF16694"/>
    </source>
</evidence>
<dbReference type="Proteomes" id="UP000648984">
    <property type="component" value="Unassembled WGS sequence"/>
</dbReference>
<dbReference type="Pfam" id="PF16694">
    <property type="entry name" value="Cytochrome_P460"/>
    <property type="match status" value="1"/>
</dbReference>
<keyword evidence="4" id="KW-1185">Reference proteome</keyword>
<feature type="signal peptide" evidence="1">
    <location>
        <begin position="1"/>
        <end position="20"/>
    </location>
</feature>
<gene>
    <name evidence="3" type="ORF">GPA25_13955</name>
</gene>
<feature type="chain" id="PRO_5047544276" evidence="1">
    <location>
        <begin position="21"/>
        <end position="168"/>
    </location>
</feature>
<sequence length="168" mass="18566">MNKHALFLAGALVAAVPGFAVEPAPNGITLPEGYRQWKVLSVHHRSDNNTLRAVLGNDVAQKAARDGKTNPWPDGVVLGKLVWKAVKHDRWETAVEPGAFIHAEFMIKDAAKYASTGGWGYARWLGKEQKPYGADANFVQECLNCHIPVKDRDYVFTHPVQLPGDPER</sequence>
<protein>
    <submittedName>
        <fullName evidence="3">Cytochrome P460</fullName>
    </submittedName>
</protein>
<name>A0ABX1QEE1_9RHOO</name>